<dbReference type="Gene3D" id="3.90.1480.20">
    <property type="entry name" value="Glycosyl transferase family 29"/>
    <property type="match status" value="1"/>
</dbReference>
<organism evidence="11 12">
    <name type="scientific">Zingiber officinale</name>
    <name type="common">Ginger</name>
    <name type="synonym">Amomum zingiber</name>
    <dbReference type="NCBI Taxonomy" id="94328"/>
    <lineage>
        <taxon>Eukaryota</taxon>
        <taxon>Viridiplantae</taxon>
        <taxon>Streptophyta</taxon>
        <taxon>Embryophyta</taxon>
        <taxon>Tracheophyta</taxon>
        <taxon>Spermatophyta</taxon>
        <taxon>Magnoliopsida</taxon>
        <taxon>Liliopsida</taxon>
        <taxon>Zingiberales</taxon>
        <taxon>Zingiberaceae</taxon>
        <taxon>Zingiber</taxon>
    </lineage>
</organism>
<dbReference type="EMBL" id="JACMSC010000017">
    <property type="protein sequence ID" value="KAG6479971.1"/>
    <property type="molecule type" value="Genomic_DNA"/>
</dbReference>
<dbReference type="PANTHER" id="PTHR46779">
    <property type="entry name" value="BETA-1,6-GALACTOSYLTRANSFERASE GALT29A"/>
    <property type="match status" value="1"/>
</dbReference>
<proteinExistence type="inferred from homology"/>
<dbReference type="GO" id="GO:0008373">
    <property type="term" value="F:sialyltransferase activity"/>
    <property type="evidence" value="ECO:0007669"/>
    <property type="project" value="InterPro"/>
</dbReference>
<dbReference type="PANTHER" id="PTHR46779:SF1">
    <property type="entry name" value="BETA-1,6-GALACTOSYLTRANSFERASE GALT29A"/>
    <property type="match status" value="1"/>
</dbReference>
<sequence length="508" mass="57953">MLAFLLRGAAMNRSIHFAFLILAVVAAVVSYRSIARRGLMLQPIQRLYDEENESLDAGAMNETLFLLAAQEPGATELQRNVADLLSANLESIDLPGELYRQISIWRRGVKPRNRSMYLARITFLARPEHPQHDQVLPEFRRLLGDWFRNRRDFRPEVMSDLVDHIKRPIDLNNHYPYSGKRYPTCAVVGNSGVLLNADHGDLIDAHHLVIRLNNARIIGYQRHVGAKTSLSFINSNVLHACALLEGCFCHPYGDLVPVVFYICQPAHFIEYMICNSTHKSPLLVTDGRFDALCSRIVKYYSLKLFVEETGESPSTWGTYHDERWFHYSSGMQAVVLAVGICDKVSIFGFGKSPQARHHYHTNQKRELGLHDYLAEYEFYRDLIERPQSIPFLKDAGVKVSFKTWIDATRAVACGVSEHMEQYDYTDTRTLWDDADRPVADCSRTVLMKTALGSWKLHVDASVASSFSLVHTTVGFGFLSKDKDKSFGVLWSHLMTHRPSRQKPQIDYK</sequence>
<evidence type="ECO:0000256" key="1">
    <source>
        <dbReference type="ARBA" id="ARBA00004323"/>
    </source>
</evidence>
<dbReference type="Pfam" id="PF00777">
    <property type="entry name" value="Glyco_transf_29"/>
    <property type="match status" value="1"/>
</dbReference>
<evidence type="ECO:0000256" key="5">
    <source>
        <dbReference type="ARBA" id="ARBA00022692"/>
    </source>
</evidence>
<keyword evidence="10" id="KW-0325">Glycoprotein</keyword>
<protein>
    <submittedName>
        <fullName evidence="11">Uncharacterized protein</fullName>
    </submittedName>
</protein>
<keyword evidence="4" id="KW-0808">Transferase</keyword>
<keyword evidence="6" id="KW-0735">Signal-anchor</keyword>
<name>A0A8J5F6G4_ZINOF</name>
<evidence type="ECO:0000256" key="6">
    <source>
        <dbReference type="ARBA" id="ARBA00022968"/>
    </source>
</evidence>
<reference evidence="11 12" key="1">
    <citation type="submission" date="2020-08" db="EMBL/GenBank/DDBJ databases">
        <title>Plant Genome Project.</title>
        <authorList>
            <person name="Zhang R.-G."/>
        </authorList>
    </citation>
    <scope>NUCLEOTIDE SEQUENCE [LARGE SCALE GENOMIC DNA]</scope>
    <source>
        <tissue evidence="11">Rhizome</tissue>
    </source>
</reference>
<evidence type="ECO:0000256" key="8">
    <source>
        <dbReference type="ARBA" id="ARBA00023034"/>
    </source>
</evidence>
<evidence type="ECO:0000256" key="10">
    <source>
        <dbReference type="ARBA" id="ARBA00023180"/>
    </source>
</evidence>
<keyword evidence="12" id="KW-1185">Reference proteome</keyword>
<evidence type="ECO:0000256" key="9">
    <source>
        <dbReference type="ARBA" id="ARBA00023136"/>
    </source>
</evidence>
<dbReference type="InterPro" id="IPR001675">
    <property type="entry name" value="Glyco_trans_29"/>
</dbReference>
<keyword evidence="5" id="KW-0812">Transmembrane</keyword>
<evidence type="ECO:0000256" key="4">
    <source>
        <dbReference type="ARBA" id="ARBA00022679"/>
    </source>
</evidence>
<gene>
    <name evidence="11" type="ORF">ZIOFF_063448</name>
</gene>
<evidence type="ECO:0000256" key="3">
    <source>
        <dbReference type="ARBA" id="ARBA00022676"/>
    </source>
</evidence>
<accession>A0A8J5F6G4</accession>
<evidence type="ECO:0000256" key="2">
    <source>
        <dbReference type="ARBA" id="ARBA00006003"/>
    </source>
</evidence>
<evidence type="ECO:0000256" key="7">
    <source>
        <dbReference type="ARBA" id="ARBA00022989"/>
    </source>
</evidence>
<evidence type="ECO:0000313" key="12">
    <source>
        <dbReference type="Proteomes" id="UP000734854"/>
    </source>
</evidence>
<keyword evidence="3" id="KW-0328">Glycosyltransferase</keyword>
<comment type="similarity">
    <text evidence="2">Belongs to the glycosyltransferase 29 family.</text>
</comment>
<dbReference type="CDD" id="cd19952">
    <property type="entry name" value="GT29"/>
    <property type="match status" value="1"/>
</dbReference>
<dbReference type="InterPro" id="IPR038578">
    <property type="entry name" value="GT29-like_sf"/>
</dbReference>
<keyword evidence="9" id="KW-0472">Membrane</keyword>
<comment type="subcellular location">
    <subcellularLocation>
        <location evidence="1">Golgi apparatus membrane</location>
        <topology evidence="1">Single-pass type II membrane protein</topology>
    </subcellularLocation>
</comment>
<keyword evidence="8" id="KW-0333">Golgi apparatus</keyword>
<dbReference type="AlphaFoldDB" id="A0A8J5F6G4"/>
<dbReference type="Proteomes" id="UP000734854">
    <property type="component" value="Unassembled WGS sequence"/>
</dbReference>
<dbReference type="GO" id="GO:0000139">
    <property type="term" value="C:Golgi membrane"/>
    <property type="evidence" value="ECO:0007669"/>
    <property type="project" value="UniProtKB-SubCell"/>
</dbReference>
<comment type="caution">
    <text evidence="11">The sequence shown here is derived from an EMBL/GenBank/DDBJ whole genome shotgun (WGS) entry which is preliminary data.</text>
</comment>
<evidence type="ECO:0000313" key="11">
    <source>
        <dbReference type="EMBL" id="KAG6479971.1"/>
    </source>
</evidence>
<keyword evidence="7" id="KW-1133">Transmembrane helix</keyword>